<evidence type="ECO:0000256" key="1">
    <source>
        <dbReference type="SAM" id="MobiDB-lite"/>
    </source>
</evidence>
<dbReference type="eggNOG" id="COG2267">
    <property type="taxonomic scope" value="Bacteria"/>
</dbReference>
<dbReference type="GO" id="GO:0016787">
    <property type="term" value="F:hydrolase activity"/>
    <property type="evidence" value="ECO:0007669"/>
    <property type="project" value="UniProtKB-KW"/>
</dbReference>
<dbReference type="PATRIC" id="fig|1177154.3.peg.2343"/>
<reference evidence="4 5" key="1">
    <citation type="submission" date="2012-09" db="EMBL/GenBank/DDBJ databases">
        <title>Genome Sequence of alkane-degrading Bacterium Alcanivorax sp. 19-m-6.</title>
        <authorList>
            <person name="Lai Q."/>
            <person name="Shao Z."/>
        </authorList>
    </citation>
    <scope>NUCLEOTIDE SEQUENCE [LARGE SCALE GENOMIC DNA]</scope>
    <source>
        <strain evidence="4 5">19-m-6</strain>
    </source>
</reference>
<dbReference type="InterPro" id="IPR029058">
    <property type="entry name" value="AB_hydrolase_fold"/>
</dbReference>
<dbReference type="InterPro" id="IPR000073">
    <property type="entry name" value="AB_hydrolase_1"/>
</dbReference>
<evidence type="ECO:0000313" key="4">
    <source>
        <dbReference type="EMBL" id="KGD64547.1"/>
    </source>
</evidence>
<proteinExistence type="predicted"/>
<gene>
    <name evidence="4" type="ORF">Y5S_02302</name>
</gene>
<dbReference type="AlphaFoldDB" id="A0A095SIY9"/>
<keyword evidence="5" id="KW-1185">Reference proteome</keyword>
<organism evidence="4 5">
    <name type="scientific">Alcanivorax nanhaiticus</name>
    <dbReference type="NCBI Taxonomy" id="1177154"/>
    <lineage>
        <taxon>Bacteria</taxon>
        <taxon>Pseudomonadati</taxon>
        <taxon>Pseudomonadota</taxon>
        <taxon>Gammaproteobacteria</taxon>
        <taxon>Oceanospirillales</taxon>
        <taxon>Alcanivoracaceae</taxon>
        <taxon>Alcanivorax</taxon>
    </lineage>
</organism>
<dbReference type="PROSITE" id="PS51257">
    <property type="entry name" value="PROKAR_LIPOPROTEIN"/>
    <property type="match status" value="1"/>
</dbReference>
<protein>
    <submittedName>
        <fullName evidence="4">Alpha/beta hydrolase</fullName>
    </submittedName>
</protein>
<evidence type="ECO:0000259" key="3">
    <source>
        <dbReference type="Pfam" id="PF12146"/>
    </source>
</evidence>
<evidence type="ECO:0000313" key="5">
    <source>
        <dbReference type="Proteomes" id="UP000029444"/>
    </source>
</evidence>
<sequence>MLRIVIIIMFSFLLTACSAERHFDASAQPLAPTLRHWVPEEPPSDVVLALHSFGDHGAAFQLLGPQFANAGIYLESYDQAGFGSRQFEGRWAGETQLVNEAAERIEHLASVYHQPVYVMGESLGAAVAILAACKNPDAVAGVILSAPAVREGIRFRYGWNLVIASAATLAPGYEVQVQRDPEAPLLAPSQAQRLATDERVMRQVRLDSYWGLIQLADSASDQAAVLSQTKIPVLILYGDRDNTVPEAGIVALRRHLQPQVTYLSVPDGPHLLLQGKDWRTTSQQILDWIQTQRPANHANIAAPATPRSTTIGSPSQLHTRSD</sequence>
<dbReference type="PRINTS" id="PR00111">
    <property type="entry name" value="ABHYDROLASE"/>
</dbReference>
<evidence type="ECO:0000256" key="2">
    <source>
        <dbReference type="SAM" id="SignalP"/>
    </source>
</evidence>
<keyword evidence="2" id="KW-0732">Signal</keyword>
<dbReference type="InterPro" id="IPR051044">
    <property type="entry name" value="MAG_DAG_Lipase"/>
</dbReference>
<dbReference type="SUPFAM" id="SSF53474">
    <property type="entry name" value="alpha/beta-Hydrolases"/>
    <property type="match status" value="1"/>
</dbReference>
<keyword evidence="4" id="KW-0378">Hydrolase</keyword>
<feature type="chain" id="PRO_5001911033" evidence="2">
    <location>
        <begin position="20"/>
        <end position="322"/>
    </location>
</feature>
<accession>A0A095SIY9</accession>
<comment type="caution">
    <text evidence="4">The sequence shown here is derived from an EMBL/GenBank/DDBJ whole genome shotgun (WGS) entry which is preliminary data.</text>
</comment>
<dbReference type="InterPro" id="IPR022742">
    <property type="entry name" value="Hydrolase_4"/>
</dbReference>
<name>A0A095SIY9_9GAMM</name>
<feature type="compositionally biased region" description="Polar residues" evidence="1">
    <location>
        <begin position="306"/>
        <end position="322"/>
    </location>
</feature>
<dbReference type="Proteomes" id="UP000029444">
    <property type="component" value="Unassembled WGS sequence"/>
</dbReference>
<feature type="domain" description="Serine aminopeptidase S33" evidence="3">
    <location>
        <begin position="42"/>
        <end position="274"/>
    </location>
</feature>
<feature type="signal peptide" evidence="2">
    <location>
        <begin position="1"/>
        <end position="19"/>
    </location>
</feature>
<dbReference type="STRING" id="1177154.Y5S_02302"/>
<dbReference type="Pfam" id="PF12146">
    <property type="entry name" value="Hydrolase_4"/>
    <property type="match status" value="1"/>
</dbReference>
<dbReference type="Gene3D" id="3.40.50.1820">
    <property type="entry name" value="alpha/beta hydrolase"/>
    <property type="match status" value="1"/>
</dbReference>
<dbReference type="PANTHER" id="PTHR11614">
    <property type="entry name" value="PHOSPHOLIPASE-RELATED"/>
    <property type="match status" value="1"/>
</dbReference>
<feature type="region of interest" description="Disordered" evidence="1">
    <location>
        <begin position="302"/>
        <end position="322"/>
    </location>
</feature>
<dbReference type="EMBL" id="ARXV01000008">
    <property type="protein sequence ID" value="KGD64547.1"/>
    <property type="molecule type" value="Genomic_DNA"/>
</dbReference>